<sequence>MSFRVAEANEYLVITGANISDVKIAKKAWVWPGQVCRKFSITPVNYTLSLHAMTAEKLEFELPAVFTIGPLDEPQALMKYARALTGKKKEEGIHELVRGVVEGETRVIAASMTMEEIFKERKFFKEHVMTGVQSELEQFGMKMWRVLTKTLSSFNANVKQLADTQGSEYFRYLRLKSHEGAINQAKVDVAEAKMRGTVGEKEREAQQRKDTSRIEADAILFENQRKVEIAGAQSRLKTEQTKYDNDVQIARIEAEKKQAMRNAELDREVEIRRALVMQERQRAESLSKAKVEAETITTLADARFYKAKVEADAMLYAEQQAALAVKAKLAAQAEGISLISHAFGGDVQATLQYLMLERGTFQQLAAANAEAIKGLSPKITVWNTGADAGSDAAKPIRDIFQSLPPLLSTITDQTGISAPAWLAQMPGAGSSSGTAAPAKAAAPAGAAGGLVR</sequence>
<accession>A0ABR4N1K1</accession>
<dbReference type="InterPro" id="IPR027705">
    <property type="entry name" value="Flotillin_fam"/>
</dbReference>
<keyword evidence="4" id="KW-0472">Membrane</keyword>
<comment type="similarity">
    <text evidence="2 5">Belongs to the band 7/mec-2 family. Flotillin subfamily.</text>
</comment>
<keyword evidence="8" id="KW-1185">Reference proteome</keyword>
<dbReference type="Proteomes" id="UP001527925">
    <property type="component" value="Unassembled WGS sequence"/>
</dbReference>
<reference evidence="7 8" key="1">
    <citation type="submission" date="2023-09" db="EMBL/GenBank/DDBJ databases">
        <title>Pangenome analysis of Batrachochytrium dendrobatidis and related Chytrids.</title>
        <authorList>
            <person name="Yacoub M.N."/>
            <person name="Stajich J.E."/>
            <person name="James T.Y."/>
        </authorList>
    </citation>
    <scope>NUCLEOTIDE SEQUENCE [LARGE SCALE GENOMIC DNA]</scope>
    <source>
        <strain evidence="7 8">JEL0888</strain>
    </source>
</reference>
<dbReference type="PANTHER" id="PTHR13806">
    <property type="entry name" value="FLOTILLIN-RELATED"/>
    <property type="match status" value="1"/>
</dbReference>
<dbReference type="Pfam" id="PF01145">
    <property type="entry name" value="Band_7"/>
    <property type="match status" value="1"/>
</dbReference>
<dbReference type="Gene3D" id="3.30.479.30">
    <property type="entry name" value="Band 7 domain"/>
    <property type="match status" value="1"/>
</dbReference>
<keyword evidence="3" id="KW-1003">Cell membrane</keyword>
<evidence type="ECO:0000256" key="4">
    <source>
        <dbReference type="ARBA" id="ARBA00023136"/>
    </source>
</evidence>
<evidence type="ECO:0000256" key="3">
    <source>
        <dbReference type="ARBA" id="ARBA00022475"/>
    </source>
</evidence>
<gene>
    <name evidence="7" type="ORF">HK105_207130</name>
</gene>
<dbReference type="CDD" id="cd03399">
    <property type="entry name" value="SPFH_flotillin"/>
    <property type="match status" value="1"/>
</dbReference>
<evidence type="ECO:0000256" key="5">
    <source>
        <dbReference type="RuleBase" id="RU366054"/>
    </source>
</evidence>
<dbReference type="InterPro" id="IPR001107">
    <property type="entry name" value="Band_7"/>
</dbReference>
<evidence type="ECO:0000256" key="2">
    <source>
        <dbReference type="ARBA" id="ARBA00007161"/>
    </source>
</evidence>
<feature type="domain" description="Band 7" evidence="6">
    <location>
        <begin position="6"/>
        <end position="153"/>
    </location>
</feature>
<dbReference type="PANTHER" id="PTHR13806:SF31">
    <property type="entry name" value="FLOTILLIN-LIKE PROTEIN 1-RELATED"/>
    <property type="match status" value="1"/>
</dbReference>
<comment type="subcellular location">
    <subcellularLocation>
        <location evidence="1">Cell membrane</location>
    </subcellularLocation>
</comment>
<dbReference type="InterPro" id="IPR036013">
    <property type="entry name" value="Band_7/SPFH_dom_sf"/>
</dbReference>
<organism evidence="7 8">
    <name type="scientific">Polyrhizophydium stewartii</name>
    <dbReference type="NCBI Taxonomy" id="2732419"/>
    <lineage>
        <taxon>Eukaryota</taxon>
        <taxon>Fungi</taxon>
        <taxon>Fungi incertae sedis</taxon>
        <taxon>Chytridiomycota</taxon>
        <taxon>Chytridiomycota incertae sedis</taxon>
        <taxon>Chytridiomycetes</taxon>
        <taxon>Rhizophydiales</taxon>
        <taxon>Rhizophydiales incertae sedis</taxon>
        <taxon>Polyrhizophydium</taxon>
    </lineage>
</organism>
<evidence type="ECO:0000313" key="7">
    <source>
        <dbReference type="EMBL" id="KAL2913385.1"/>
    </source>
</evidence>
<evidence type="ECO:0000313" key="8">
    <source>
        <dbReference type="Proteomes" id="UP001527925"/>
    </source>
</evidence>
<dbReference type="EMBL" id="JADGIZ020000047">
    <property type="protein sequence ID" value="KAL2913385.1"/>
    <property type="molecule type" value="Genomic_DNA"/>
</dbReference>
<comment type="caution">
    <text evidence="7">The sequence shown here is derived from an EMBL/GenBank/DDBJ whole genome shotgun (WGS) entry which is preliminary data.</text>
</comment>
<protein>
    <recommendedName>
        <fullName evidence="6">Band 7 domain-containing protein</fullName>
    </recommendedName>
</protein>
<evidence type="ECO:0000259" key="6">
    <source>
        <dbReference type="Pfam" id="PF01145"/>
    </source>
</evidence>
<name>A0ABR4N1K1_9FUNG</name>
<proteinExistence type="inferred from homology"/>
<dbReference type="SUPFAM" id="SSF117892">
    <property type="entry name" value="Band 7/SPFH domain"/>
    <property type="match status" value="1"/>
</dbReference>
<evidence type="ECO:0000256" key="1">
    <source>
        <dbReference type="ARBA" id="ARBA00004236"/>
    </source>
</evidence>